<keyword evidence="1" id="KW-0694">RNA-binding</keyword>
<keyword evidence="4" id="KW-1185">Reference proteome</keyword>
<reference evidence="5" key="1">
    <citation type="submission" date="2025-08" db="UniProtKB">
        <authorList>
            <consortium name="RefSeq"/>
        </authorList>
    </citation>
    <scope>IDENTIFICATION</scope>
    <source>
        <tissue evidence="5">Gonad</tissue>
    </source>
</reference>
<feature type="domain" description="RRM" evidence="3">
    <location>
        <begin position="18"/>
        <end position="91"/>
    </location>
</feature>
<feature type="region of interest" description="Disordered" evidence="2">
    <location>
        <begin position="85"/>
        <end position="164"/>
    </location>
</feature>
<dbReference type="CDD" id="cd12373">
    <property type="entry name" value="RRM_SRSF3_like"/>
    <property type="match status" value="1"/>
</dbReference>
<dbReference type="InterPro" id="IPR012677">
    <property type="entry name" value="Nucleotide-bd_a/b_plait_sf"/>
</dbReference>
<dbReference type="OrthoDB" id="5970at2759"/>
<dbReference type="FunFam" id="3.30.70.330:FF:000078">
    <property type="entry name" value="serine/arginine-rich splicing factor 7 isoform X1"/>
    <property type="match status" value="1"/>
</dbReference>
<evidence type="ECO:0000259" key="3">
    <source>
        <dbReference type="PROSITE" id="PS50102"/>
    </source>
</evidence>
<gene>
    <name evidence="5" type="primary">LOC109472370</name>
</gene>
<accession>A0A6P4YTG9</accession>
<dbReference type="PROSITE" id="PS50102">
    <property type="entry name" value="RRM"/>
    <property type="match status" value="1"/>
</dbReference>
<evidence type="ECO:0000256" key="2">
    <source>
        <dbReference type="SAM" id="MobiDB-lite"/>
    </source>
</evidence>
<evidence type="ECO:0000313" key="5">
    <source>
        <dbReference type="RefSeq" id="XP_019627633.1"/>
    </source>
</evidence>
<dbReference type="PANTHER" id="PTHR23147">
    <property type="entry name" value="SERINE/ARGININE RICH SPLICING FACTOR"/>
    <property type="match status" value="1"/>
</dbReference>
<dbReference type="InterPro" id="IPR050907">
    <property type="entry name" value="SRSF"/>
</dbReference>
<dbReference type="InterPro" id="IPR035979">
    <property type="entry name" value="RBD_domain_sf"/>
</dbReference>
<dbReference type="GeneID" id="109472370"/>
<dbReference type="InterPro" id="IPR000504">
    <property type="entry name" value="RRM_dom"/>
</dbReference>
<dbReference type="SMART" id="SM00360">
    <property type="entry name" value="RRM"/>
    <property type="match status" value="1"/>
</dbReference>
<evidence type="ECO:0000256" key="1">
    <source>
        <dbReference type="PROSITE-ProRule" id="PRU00176"/>
    </source>
</evidence>
<organism evidence="4 5">
    <name type="scientific">Branchiostoma belcheri</name>
    <name type="common">Amphioxus</name>
    <dbReference type="NCBI Taxonomy" id="7741"/>
    <lineage>
        <taxon>Eukaryota</taxon>
        <taxon>Metazoa</taxon>
        <taxon>Chordata</taxon>
        <taxon>Cephalochordata</taxon>
        <taxon>Leptocardii</taxon>
        <taxon>Amphioxiformes</taxon>
        <taxon>Branchiostomatidae</taxon>
        <taxon>Branchiostoma</taxon>
    </lineage>
</organism>
<feature type="compositionally biased region" description="Basic residues" evidence="2">
    <location>
        <begin position="113"/>
        <end position="146"/>
    </location>
</feature>
<dbReference type="Proteomes" id="UP000515135">
    <property type="component" value="Unplaced"/>
</dbReference>
<name>A0A6P4YTG9_BRABE</name>
<dbReference type="RefSeq" id="XP_019627633.1">
    <property type="nucleotide sequence ID" value="XM_019772074.1"/>
</dbReference>
<dbReference type="AlphaFoldDB" id="A0A6P4YTG9"/>
<dbReference type="Pfam" id="PF00076">
    <property type="entry name" value="RRM_1"/>
    <property type="match status" value="1"/>
</dbReference>
<dbReference type="GO" id="GO:0003723">
    <property type="term" value="F:RNA binding"/>
    <property type="evidence" value="ECO:0007669"/>
    <property type="project" value="UniProtKB-UniRule"/>
</dbReference>
<dbReference type="SUPFAM" id="SSF54928">
    <property type="entry name" value="RNA-binding domain, RBD"/>
    <property type="match status" value="1"/>
</dbReference>
<sequence length="164" mass="18887">MSGGRDMSHWRDTGPIDCKVYVGDLGQSGTKHELERAFSAFGPLRNVWVARNPPGFAFVEFDDPRDAKDAVDALDGRYLCGRRVRVELSHGMKRSSRYRPPPPNSYRGYDRPQRRRSRSPRDRRRSRSRSRSRDRKHSRSHSHSRSRSASPINLSPRGKSPLDD</sequence>
<proteinExistence type="predicted"/>
<protein>
    <submittedName>
        <fullName evidence="5">Serine/arginine-rich splicing factor 3-like isoform X2</fullName>
    </submittedName>
</protein>
<evidence type="ECO:0000313" key="4">
    <source>
        <dbReference type="Proteomes" id="UP000515135"/>
    </source>
</evidence>
<dbReference type="Gene3D" id="3.30.70.330">
    <property type="match status" value="1"/>
</dbReference>